<evidence type="ECO:0000256" key="2">
    <source>
        <dbReference type="ARBA" id="ARBA00011123"/>
    </source>
</evidence>
<dbReference type="InterPro" id="IPR036928">
    <property type="entry name" value="AS_sf"/>
</dbReference>
<dbReference type="HOGENOM" id="CLU_009600_0_3_7"/>
<protein>
    <recommendedName>
        <fullName evidence="4 10">Glutamyl-tRNA(Gln) amidotransferase subunit A</fullName>
        <shortName evidence="10">Glu-ADT subunit A</shortName>
        <ecNumber evidence="3 10">6.3.5.7</ecNumber>
    </recommendedName>
</protein>
<dbReference type="GO" id="GO:0005524">
    <property type="term" value="F:ATP binding"/>
    <property type="evidence" value="ECO:0007669"/>
    <property type="project" value="UniProtKB-KW"/>
</dbReference>
<evidence type="ECO:0000256" key="4">
    <source>
        <dbReference type="ARBA" id="ARBA00014428"/>
    </source>
</evidence>
<dbReference type="PANTHER" id="PTHR11895:SF151">
    <property type="entry name" value="GLUTAMYL-TRNA(GLN) AMIDOTRANSFERASE SUBUNIT A"/>
    <property type="match status" value="1"/>
</dbReference>
<reference evidence="12 13" key="1">
    <citation type="journal article" date="2014" name="Nature">
        <title>An environmental bacterial taxon with a large and distinct metabolic repertoire.</title>
        <authorList>
            <person name="Wilson M.C."/>
            <person name="Mori T."/>
            <person name="Ruckert C."/>
            <person name="Uria A.R."/>
            <person name="Helf M.J."/>
            <person name="Takada K."/>
            <person name="Gernert C."/>
            <person name="Steffens U.A."/>
            <person name="Heycke N."/>
            <person name="Schmitt S."/>
            <person name="Rinke C."/>
            <person name="Helfrich E.J."/>
            <person name="Brachmann A.O."/>
            <person name="Gurgui C."/>
            <person name="Wakimoto T."/>
            <person name="Kracht M."/>
            <person name="Crusemann M."/>
            <person name="Hentschel U."/>
            <person name="Abe I."/>
            <person name="Matsunaga S."/>
            <person name="Kalinowski J."/>
            <person name="Takeyama H."/>
            <person name="Piel J."/>
        </authorList>
    </citation>
    <scope>NUCLEOTIDE SEQUENCE [LARGE SCALE GENOMIC DNA]</scope>
    <source>
        <strain evidence="13">TSY1</strain>
    </source>
</reference>
<dbReference type="PIRSF" id="PIRSF001221">
    <property type="entry name" value="Amidase_fungi"/>
    <property type="match status" value="1"/>
</dbReference>
<gene>
    <name evidence="10" type="primary">gatA</name>
    <name evidence="12" type="ORF">ETSY1_17805</name>
</gene>
<feature type="active site" description="Charge relay system" evidence="10">
    <location>
        <position position="153"/>
    </location>
</feature>
<comment type="caution">
    <text evidence="12">The sequence shown here is derived from an EMBL/GenBank/DDBJ whole genome shotgun (WGS) entry which is preliminary data.</text>
</comment>
<dbReference type="GO" id="GO:0030956">
    <property type="term" value="C:glutamyl-tRNA(Gln) amidotransferase complex"/>
    <property type="evidence" value="ECO:0007669"/>
    <property type="project" value="InterPro"/>
</dbReference>
<evidence type="ECO:0000256" key="6">
    <source>
        <dbReference type="ARBA" id="ARBA00022741"/>
    </source>
</evidence>
<dbReference type="NCBIfam" id="TIGR00132">
    <property type="entry name" value="gatA"/>
    <property type="match status" value="1"/>
</dbReference>
<comment type="similarity">
    <text evidence="1 10">Belongs to the amidase family. GatA subfamily.</text>
</comment>
<dbReference type="InterPro" id="IPR020556">
    <property type="entry name" value="Amidase_CS"/>
</dbReference>
<name>W4LL20_ENTF1</name>
<keyword evidence="13" id="KW-1185">Reference proteome</keyword>
<organism evidence="12 13">
    <name type="scientific">Entotheonella factor</name>
    <dbReference type="NCBI Taxonomy" id="1429438"/>
    <lineage>
        <taxon>Bacteria</taxon>
        <taxon>Pseudomonadati</taxon>
        <taxon>Nitrospinota/Tectimicrobiota group</taxon>
        <taxon>Candidatus Tectimicrobiota</taxon>
        <taxon>Candidatus Entotheonellia</taxon>
        <taxon>Candidatus Entotheonellales</taxon>
        <taxon>Candidatus Entotheonellaceae</taxon>
        <taxon>Candidatus Entotheonella</taxon>
    </lineage>
</organism>
<dbReference type="GO" id="GO:0050567">
    <property type="term" value="F:glutaminyl-tRNA synthase (glutamine-hydrolyzing) activity"/>
    <property type="evidence" value="ECO:0007669"/>
    <property type="project" value="UniProtKB-UniRule"/>
</dbReference>
<dbReference type="InterPro" id="IPR023631">
    <property type="entry name" value="Amidase_dom"/>
</dbReference>
<evidence type="ECO:0000256" key="5">
    <source>
        <dbReference type="ARBA" id="ARBA00022598"/>
    </source>
</evidence>
<feature type="domain" description="Amidase" evidence="11">
    <location>
        <begin position="22"/>
        <end position="467"/>
    </location>
</feature>
<evidence type="ECO:0000256" key="1">
    <source>
        <dbReference type="ARBA" id="ARBA00008069"/>
    </source>
</evidence>
<dbReference type="EMBL" id="AZHW01000530">
    <property type="protein sequence ID" value="ETW98682.1"/>
    <property type="molecule type" value="Genomic_DNA"/>
</dbReference>
<dbReference type="SUPFAM" id="SSF75304">
    <property type="entry name" value="Amidase signature (AS) enzymes"/>
    <property type="match status" value="1"/>
</dbReference>
<dbReference type="EC" id="6.3.5.7" evidence="3 10"/>
<evidence type="ECO:0000256" key="9">
    <source>
        <dbReference type="ARBA" id="ARBA00047407"/>
    </source>
</evidence>
<dbReference type="PATRIC" id="fig|1429438.4.peg.3484"/>
<evidence type="ECO:0000256" key="7">
    <source>
        <dbReference type="ARBA" id="ARBA00022840"/>
    </source>
</evidence>
<sequence length="488" mass="52163">MFEQTIHALHKQLSAGSLKASELIEAVLARCDAVEPQVRAYISLTPDLAREQAAAADAAFARGDIRSPLQGIPLALKDNLCTQGIVTTCASHMLESFVPPYDATVIQRLREAGAVMVGKANMDEFAMGSSTENSYFVPTRNPWGDLEYVPGGSSGGSAAAVAADMCIAALGSDTGGSIRLPAAMTGVVGLKPTYGRVSRFGLVAFASSLDQIGPLTKDVRDAAMVLQAIAGHDPCDSTSGDVPVPDYSQGLERGVRGLKLGVPREYFVEGMDPEVEASVRTGIATLKSLGAELVDISLPHTRYAVATYYVLANAEASSNLARYDGVRYGLRTAADGDLLSMYKQTRAEGFGPEVKRRIMLGTYALSSGYYDAYYKKAQQVRTLLRQDFQQAFTECDALLSPVAPTPAFRLGERLDDPLQMYLADIFTAPVSLAGLPAMSVPCGYTQQDSLPIGLQIIAPPFQEDVVLQVGAAFEAETDFHTRKPVLPE</sequence>
<keyword evidence="6 10" id="KW-0547">Nucleotide-binding</keyword>
<dbReference type="Pfam" id="PF01425">
    <property type="entry name" value="Amidase"/>
    <property type="match status" value="1"/>
</dbReference>
<dbReference type="PANTHER" id="PTHR11895">
    <property type="entry name" value="TRANSAMIDASE"/>
    <property type="match status" value="1"/>
</dbReference>
<keyword evidence="5 10" id="KW-0436">Ligase</keyword>
<comment type="function">
    <text evidence="10">Allows the formation of correctly charged Gln-tRNA(Gln) through the transamidation of misacylated Glu-tRNA(Gln) in organisms which lack glutaminyl-tRNA synthetase. The reaction takes place in the presence of glutamine and ATP through an activated gamma-phospho-Glu-tRNA(Gln).</text>
</comment>
<evidence type="ECO:0000313" key="12">
    <source>
        <dbReference type="EMBL" id="ETW98682.1"/>
    </source>
</evidence>
<dbReference type="Gene3D" id="3.90.1300.10">
    <property type="entry name" value="Amidase signature (AS) domain"/>
    <property type="match status" value="1"/>
</dbReference>
<comment type="catalytic activity">
    <reaction evidence="9 10">
        <text>L-glutamyl-tRNA(Gln) + L-glutamine + ATP + H2O = L-glutaminyl-tRNA(Gln) + L-glutamate + ADP + phosphate + H(+)</text>
        <dbReference type="Rhea" id="RHEA:17521"/>
        <dbReference type="Rhea" id="RHEA-COMP:9681"/>
        <dbReference type="Rhea" id="RHEA-COMP:9684"/>
        <dbReference type="ChEBI" id="CHEBI:15377"/>
        <dbReference type="ChEBI" id="CHEBI:15378"/>
        <dbReference type="ChEBI" id="CHEBI:29985"/>
        <dbReference type="ChEBI" id="CHEBI:30616"/>
        <dbReference type="ChEBI" id="CHEBI:43474"/>
        <dbReference type="ChEBI" id="CHEBI:58359"/>
        <dbReference type="ChEBI" id="CHEBI:78520"/>
        <dbReference type="ChEBI" id="CHEBI:78521"/>
        <dbReference type="ChEBI" id="CHEBI:456216"/>
        <dbReference type="EC" id="6.3.5.7"/>
    </reaction>
</comment>
<evidence type="ECO:0000256" key="10">
    <source>
        <dbReference type="HAMAP-Rule" id="MF_00120"/>
    </source>
</evidence>
<evidence type="ECO:0000313" key="13">
    <source>
        <dbReference type="Proteomes" id="UP000019141"/>
    </source>
</evidence>
<dbReference type="AlphaFoldDB" id="W4LL20"/>
<evidence type="ECO:0000256" key="3">
    <source>
        <dbReference type="ARBA" id="ARBA00012739"/>
    </source>
</evidence>
<proteinExistence type="inferred from homology"/>
<accession>W4LL20</accession>
<feature type="active site" description="Acyl-ester intermediate" evidence="10">
    <location>
        <position position="177"/>
    </location>
</feature>
<dbReference type="GO" id="GO:0006412">
    <property type="term" value="P:translation"/>
    <property type="evidence" value="ECO:0007669"/>
    <property type="project" value="UniProtKB-UniRule"/>
</dbReference>
<evidence type="ECO:0000259" key="11">
    <source>
        <dbReference type="Pfam" id="PF01425"/>
    </source>
</evidence>
<dbReference type="HAMAP" id="MF_00120">
    <property type="entry name" value="GatA"/>
    <property type="match status" value="1"/>
</dbReference>
<feature type="active site" description="Charge relay system" evidence="10">
    <location>
        <position position="77"/>
    </location>
</feature>
<dbReference type="InterPro" id="IPR004412">
    <property type="entry name" value="GatA"/>
</dbReference>
<dbReference type="GO" id="GO:0016740">
    <property type="term" value="F:transferase activity"/>
    <property type="evidence" value="ECO:0007669"/>
    <property type="project" value="UniProtKB-KW"/>
</dbReference>
<dbReference type="Proteomes" id="UP000019141">
    <property type="component" value="Unassembled WGS sequence"/>
</dbReference>
<evidence type="ECO:0000256" key="8">
    <source>
        <dbReference type="ARBA" id="ARBA00022917"/>
    </source>
</evidence>
<keyword evidence="7 10" id="KW-0067">ATP-binding</keyword>
<keyword evidence="8 10" id="KW-0648">Protein biosynthesis</keyword>
<comment type="subunit">
    <text evidence="2 10">Heterotrimer of A, B and C subunits.</text>
</comment>
<dbReference type="PROSITE" id="PS00571">
    <property type="entry name" value="AMIDASES"/>
    <property type="match status" value="1"/>
</dbReference>
<dbReference type="InterPro" id="IPR000120">
    <property type="entry name" value="Amidase"/>
</dbReference>